<accession>A0ABV7WAD6</accession>
<dbReference type="InterPro" id="IPR001753">
    <property type="entry name" value="Enoyl-CoA_hydra/iso"/>
</dbReference>
<evidence type="ECO:0000256" key="2">
    <source>
        <dbReference type="RuleBase" id="RU003707"/>
    </source>
</evidence>
<comment type="similarity">
    <text evidence="1 2">Belongs to the enoyl-CoA hydratase/isomerase family.</text>
</comment>
<dbReference type="Gene3D" id="3.90.226.10">
    <property type="entry name" value="2-enoyl-CoA Hydratase, Chain A, domain 1"/>
    <property type="match status" value="1"/>
</dbReference>
<evidence type="ECO:0000313" key="4">
    <source>
        <dbReference type="Proteomes" id="UP001595685"/>
    </source>
</evidence>
<dbReference type="Gene3D" id="1.10.12.10">
    <property type="entry name" value="Lyase 2-enoyl-coa Hydratase, Chain A, domain 2"/>
    <property type="match status" value="1"/>
</dbReference>
<dbReference type="RefSeq" id="WP_340289066.1">
    <property type="nucleotide sequence ID" value="NZ_JBBEOI010000005.1"/>
</dbReference>
<dbReference type="PANTHER" id="PTHR43459">
    <property type="entry name" value="ENOYL-COA HYDRATASE"/>
    <property type="match status" value="1"/>
</dbReference>
<sequence>MSEQPDHAGVRVEVDGAVATVVLDRPAAMNSLTTPTKVALLAALERVAADDAVRCVVLTGTGRAFSVGQDLREHADVLASGDLSSLWSTVPEHYNPVSTLLATMPKPVIAAVNGVAAGAGASFAMAADLRLVGASAGFNLAFTGIGLSADSGATWYLPRLVGTGRAMDLLLRPRTVHAQEALDIGLATEVVPDADLPTRAAEVAASLAAGPTLAYAAVRRAVAFSAAHDLPASLAHESDAMSATGATQDHADAVRSFLAKERPTFHAR</sequence>
<dbReference type="CDD" id="cd06558">
    <property type="entry name" value="crotonase-like"/>
    <property type="match status" value="1"/>
</dbReference>
<dbReference type="InterPro" id="IPR018376">
    <property type="entry name" value="Enoyl-CoA_hyd/isom_CS"/>
</dbReference>
<dbReference type="Pfam" id="PF00378">
    <property type="entry name" value="ECH_1"/>
    <property type="match status" value="1"/>
</dbReference>
<gene>
    <name evidence="3" type="ORF">ACFOLH_00140</name>
</gene>
<comment type="caution">
    <text evidence="3">The sequence shown here is derived from an EMBL/GenBank/DDBJ whole genome shotgun (WGS) entry which is preliminary data.</text>
</comment>
<evidence type="ECO:0000313" key="3">
    <source>
        <dbReference type="EMBL" id="MFC3686744.1"/>
    </source>
</evidence>
<proteinExistence type="inferred from homology"/>
<dbReference type="InterPro" id="IPR029045">
    <property type="entry name" value="ClpP/crotonase-like_dom_sf"/>
</dbReference>
<keyword evidence="4" id="KW-1185">Reference proteome</keyword>
<evidence type="ECO:0000256" key="1">
    <source>
        <dbReference type="ARBA" id="ARBA00005254"/>
    </source>
</evidence>
<dbReference type="InterPro" id="IPR014748">
    <property type="entry name" value="Enoyl-CoA_hydra_C"/>
</dbReference>
<dbReference type="EMBL" id="JBHRWW010000001">
    <property type="protein sequence ID" value="MFC3686744.1"/>
    <property type="molecule type" value="Genomic_DNA"/>
</dbReference>
<dbReference type="PROSITE" id="PS00166">
    <property type="entry name" value="ENOYL_COA_HYDRATASE"/>
    <property type="match status" value="1"/>
</dbReference>
<dbReference type="SUPFAM" id="SSF52096">
    <property type="entry name" value="ClpP/crotonase"/>
    <property type="match status" value="1"/>
</dbReference>
<protein>
    <submittedName>
        <fullName evidence="3">Enoyl-CoA hydratase/isomerase family protein</fullName>
    </submittedName>
</protein>
<name>A0ABV7WAD6_9MICO</name>
<dbReference type="PANTHER" id="PTHR43459:SF1">
    <property type="entry name" value="EG:BACN32G11.4 PROTEIN"/>
    <property type="match status" value="1"/>
</dbReference>
<organism evidence="3 4">
    <name type="scientific">Aquipuribacter hungaricus</name>
    <dbReference type="NCBI Taxonomy" id="545624"/>
    <lineage>
        <taxon>Bacteria</taxon>
        <taxon>Bacillati</taxon>
        <taxon>Actinomycetota</taxon>
        <taxon>Actinomycetes</taxon>
        <taxon>Micrococcales</taxon>
        <taxon>Intrasporangiaceae</taxon>
        <taxon>Aquipuribacter</taxon>
    </lineage>
</organism>
<dbReference type="Proteomes" id="UP001595685">
    <property type="component" value="Unassembled WGS sequence"/>
</dbReference>
<reference evidence="4" key="1">
    <citation type="journal article" date="2019" name="Int. J. Syst. Evol. Microbiol.">
        <title>The Global Catalogue of Microorganisms (GCM) 10K type strain sequencing project: providing services to taxonomists for standard genome sequencing and annotation.</title>
        <authorList>
            <consortium name="The Broad Institute Genomics Platform"/>
            <consortium name="The Broad Institute Genome Sequencing Center for Infectious Disease"/>
            <person name="Wu L."/>
            <person name="Ma J."/>
        </authorList>
    </citation>
    <scope>NUCLEOTIDE SEQUENCE [LARGE SCALE GENOMIC DNA]</scope>
    <source>
        <strain evidence="4">NCAIM B.02333</strain>
    </source>
</reference>